<sequence>MASISEKPSCLAGTDSCPYSAGRTDRRLQSKVFREKLKEQSALSHKEGGYTFSAAMVDLDHFKKINDTYGHHTGDQVLETFVKVFE</sequence>
<dbReference type="PANTHER" id="PTHR45138:SF9">
    <property type="entry name" value="DIGUANYLATE CYCLASE DGCM-RELATED"/>
    <property type="match status" value="1"/>
</dbReference>
<protein>
    <recommendedName>
        <fullName evidence="2">GGDEF domain-containing protein</fullName>
    </recommendedName>
</protein>
<evidence type="ECO:0000313" key="3">
    <source>
        <dbReference type="EMBL" id="PBB05946.1"/>
    </source>
</evidence>
<dbReference type="Proteomes" id="UP000217561">
    <property type="component" value="Unassembled WGS sequence"/>
</dbReference>
<dbReference type="InterPro" id="IPR029787">
    <property type="entry name" value="Nucleotide_cyclase"/>
</dbReference>
<dbReference type="EMBL" id="NSGH01000007">
    <property type="protein sequence ID" value="PBB05946.1"/>
    <property type="molecule type" value="Genomic_DNA"/>
</dbReference>
<accession>A0ABX4HRV7</accession>
<feature type="region of interest" description="Disordered" evidence="1">
    <location>
        <begin position="1"/>
        <end position="26"/>
    </location>
</feature>
<proteinExistence type="predicted"/>
<reference evidence="3 4" key="1">
    <citation type="submission" date="2017-08" db="EMBL/GenBank/DDBJ databases">
        <title>Salimicrobium alkalisoli sp. nov., isolated from saline alkaline soil.</title>
        <authorList>
            <person name="Zhang G."/>
            <person name="Xiong Q."/>
        </authorList>
    </citation>
    <scope>NUCLEOTIDE SEQUENCE [LARGE SCALE GENOMIC DNA]</scope>
    <source>
        <strain evidence="3 4">WN024</strain>
    </source>
</reference>
<organism evidence="3 4">
    <name type="scientific">Salimicrobium humidisoli</name>
    <dbReference type="NCBI Taxonomy" id="2029857"/>
    <lineage>
        <taxon>Bacteria</taxon>
        <taxon>Bacillati</taxon>
        <taxon>Bacillota</taxon>
        <taxon>Bacilli</taxon>
        <taxon>Bacillales</taxon>
        <taxon>Bacillaceae</taxon>
        <taxon>Salimicrobium</taxon>
    </lineage>
</organism>
<comment type="caution">
    <text evidence="3">The sequence shown here is derived from an EMBL/GenBank/DDBJ whole genome shotgun (WGS) entry which is preliminary data.</text>
</comment>
<dbReference type="Pfam" id="PF00990">
    <property type="entry name" value="GGDEF"/>
    <property type="match status" value="1"/>
</dbReference>
<dbReference type="InterPro" id="IPR043128">
    <property type="entry name" value="Rev_trsase/Diguanyl_cyclase"/>
</dbReference>
<dbReference type="SUPFAM" id="SSF55073">
    <property type="entry name" value="Nucleotide cyclase"/>
    <property type="match status" value="1"/>
</dbReference>
<evidence type="ECO:0000256" key="1">
    <source>
        <dbReference type="SAM" id="MobiDB-lite"/>
    </source>
</evidence>
<dbReference type="PROSITE" id="PS50887">
    <property type="entry name" value="GGDEF"/>
    <property type="match status" value="1"/>
</dbReference>
<dbReference type="PANTHER" id="PTHR45138">
    <property type="entry name" value="REGULATORY COMPONENTS OF SENSORY TRANSDUCTION SYSTEM"/>
    <property type="match status" value="1"/>
</dbReference>
<gene>
    <name evidence="3" type="ORF">CKW00_05520</name>
</gene>
<evidence type="ECO:0000259" key="2">
    <source>
        <dbReference type="PROSITE" id="PS50887"/>
    </source>
</evidence>
<dbReference type="InterPro" id="IPR050469">
    <property type="entry name" value="Diguanylate_Cyclase"/>
</dbReference>
<dbReference type="NCBIfam" id="TIGR00254">
    <property type="entry name" value="GGDEF"/>
    <property type="match status" value="1"/>
</dbReference>
<keyword evidence="4" id="KW-1185">Reference proteome</keyword>
<name>A0ABX4HRV7_9BACI</name>
<feature type="domain" description="GGDEF" evidence="2">
    <location>
        <begin position="50"/>
        <end position="86"/>
    </location>
</feature>
<dbReference type="InterPro" id="IPR000160">
    <property type="entry name" value="GGDEF_dom"/>
</dbReference>
<dbReference type="Gene3D" id="3.30.70.270">
    <property type="match status" value="1"/>
</dbReference>
<evidence type="ECO:0000313" key="4">
    <source>
        <dbReference type="Proteomes" id="UP000217561"/>
    </source>
</evidence>